<dbReference type="AlphaFoldDB" id="A0A0A0KPT6"/>
<evidence type="ECO:0000259" key="3">
    <source>
        <dbReference type="Pfam" id="PF04548"/>
    </source>
</evidence>
<evidence type="ECO:0000256" key="1">
    <source>
        <dbReference type="ARBA" id="ARBA00022741"/>
    </source>
</evidence>
<dbReference type="STRING" id="3659.A0A0A0KPT6"/>
<dbReference type="InterPro" id="IPR006703">
    <property type="entry name" value="G_AIG1"/>
</dbReference>
<reference evidence="4 5" key="3">
    <citation type="journal article" date="2010" name="BMC Genomics">
        <title>Transcriptome sequencing and comparative analysis of cucumber flowers with different sex types.</title>
        <authorList>
            <person name="Guo S."/>
            <person name="Zheng Y."/>
            <person name="Joung J.G."/>
            <person name="Liu S."/>
            <person name="Zhang Z."/>
            <person name="Crasta O.R."/>
            <person name="Sobral B.W."/>
            <person name="Xu Y."/>
            <person name="Huang S."/>
            <person name="Fei Z."/>
        </authorList>
    </citation>
    <scope>NUCLEOTIDE SEQUENCE [LARGE SCALE GENOMIC DNA]</scope>
    <source>
        <strain evidence="5">cv. 9930</strain>
    </source>
</reference>
<sequence length="79" mass="9016">MCGFVRTRFSEEETATIRTFQTLFGTKIVDFVIVLFTGGDELKDKDETLEDYLGRECPVGLKDIIAASKNRYLVFNNKT</sequence>
<dbReference type="GO" id="GO:0005525">
    <property type="term" value="F:GTP binding"/>
    <property type="evidence" value="ECO:0007669"/>
    <property type="project" value="UniProtKB-KW"/>
</dbReference>
<evidence type="ECO:0000313" key="4">
    <source>
        <dbReference type="EMBL" id="KGN49741.1"/>
    </source>
</evidence>
<dbReference type="Pfam" id="PF04548">
    <property type="entry name" value="AIG1"/>
    <property type="match status" value="1"/>
</dbReference>
<dbReference type="Proteomes" id="UP000029981">
    <property type="component" value="Chromosome 5"/>
</dbReference>
<reference evidence="4 5" key="2">
    <citation type="journal article" date="2009" name="PLoS ONE">
        <title>An integrated genetic and cytogenetic map of the cucumber genome.</title>
        <authorList>
            <person name="Ren Y."/>
            <person name="Zhang Z."/>
            <person name="Liu J."/>
            <person name="Staub J.E."/>
            <person name="Han Y."/>
            <person name="Cheng Z."/>
            <person name="Li X."/>
            <person name="Lu J."/>
            <person name="Miao H."/>
            <person name="Kang H."/>
            <person name="Xie B."/>
            <person name="Gu X."/>
            <person name="Wang X."/>
            <person name="Du Y."/>
            <person name="Jin W."/>
            <person name="Huang S."/>
        </authorList>
    </citation>
    <scope>NUCLEOTIDE SEQUENCE [LARGE SCALE GENOMIC DNA]</scope>
    <source>
        <strain evidence="5">cv. 9930</strain>
    </source>
</reference>
<dbReference type="InterPro" id="IPR027417">
    <property type="entry name" value="P-loop_NTPase"/>
</dbReference>
<reference evidence="4 5" key="1">
    <citation type="journal article" date="2009" name="Nat. Genet.">
        <title>The genome of the cucumber, Cucumis sativus L.</title>
        <authorList>
            <person name="Huang S."/>
            <person name="Li R."/>
            <person name="Zhang Z."/>
            <person name="Li L."/>
            <person name="Gu X."/>
            <person name="Fan W."/>
            <person name="Lucas W.J."/>
            <person name="Wang X."/>
            <person name="Xie B."/>
            <person name="Ni P."/>
            <person name="Ren Y."/>
            <person name="Zhu H."/>
            <person name="Li J."/>
            <person name="Lin K."/>
            <person name="Jin W."/>
            <person name="Fei Z."/>
            <person name="Li G."/>
            <person name="Staub J."/>
            <person name="Kilian A."/>
            <person name="van der Vossen E.A."/>
            <person name="Wu Y."/>
            <person name="Guo J."/>
            <person name="He J."/>
            <person name="Jia Z."/>
            <person name="Ren Y."/>
            <person name="Tian G."/>
            <person name="Lu Y."/>
            <person name="Ruan J."/>
            <person name="Qian W."/>
            <person name="Wang M."/>
            <person name="Huang Q."/>
            <person name="Li B."/>
            <person name="Xuan Z."/>
            <person name="Cao J."/>
            <person name="Asan"/>
            <person name="Wu Z."/>
            <person name="Zhang J."/>
            <person name="Cai Q."/>
            <person name="Bai Y."/>
            <person name="Zhao B."/>
            <person name="Han Y."/>
            <person name="Li Y."/>
            <person name="Li X."/>
            <person name="Wang S."/>
            <person name="Shi Q."/>
            <person name="Liu S."/>
            <person name="Cho W.K."/>
            <person name="Kim J.Y."/>
            <person name="Xu Y."/>
            <person name="Heller-Uszynska K."/>
            <person name="Miao H."/>
            <person name="Cheng Z."/>
            <person name="Zhang S."/>
            <person name="Wu J."/>
            <person name="Yang Y."/>
            <person name="Kang H."/>
            <person name="Li M."/>
            <person name="Liang H."/>
            <person name="Ren X."/>
            <person name="Shi Z."/>
            <person name="Wen M."/>
            <person name="Jian M."/>
            <person name="Yang H."/>
            <person name="Zhang G."/>
            <person name="Yang Z."/>
            <person name="Chen R."/>
            <person name="Liu S."/>
            <person name="Li J."/>
            <person name="Ma L."/>
            <person name="Liu H."/>
            <person name="Zhou Y."/>
            <person name="Zhao J."/>
            <person name="Fang X."/>
            <person name="Li G."/>
            <person name="Fang L."/>
            <person name="Li Y."/>
            <person name="Liu D."/>
            <person name="Zheng H."/>
            <person name="Zhang Y."/>
            <person name="Qin N."/>
            <person name="Li Z."/>
            <person name="Yang G."/>
            <person name="Yang S."/>
            <person name="Bolund L."/>
            <person name="Kristiansen K."/>
            <person name="Zheng H."/>
            <person name="Li S."/>
            <person name="Zhang X."/>
            <person name="Yang H."/>
            <person name="Wang J."/>
            <person name="Sun R."/>
            <person name="Zhang B."/>
            <person name="Jiang S."/>
            <person name="Wang J."/>
            <person name="Du Y."/>
            <person name="Li S."/>
        </authorList>
    </citation>
    <scope>NUCLEOTIDE SEQUENCE [LARGE SCALE GENOMIC DNA]</scope>
    <source>
        <strain evidence="5">cv. 9930</strain>
    </source>
</reference>
<reference evidence="4 5" key="4">
    <citation type="journal article" date="2011" name="BMC Genomics">
        <title>RNA-Seq improves annotation of protein-coding genes in the cucumber genome.</title>
        <authorList>
            <person name="Li Z."/>
            <person name="Zhang Z."/>
            <person name="Yan P."/>
            <person name="Huang S."/>
            <person name="Fei Z."/>
            <person name="Lin K."/>
        </authorList>
    </citation>
    <scope>NUCLEOTIDE SEQUENCE [LARGE SCALE GENOMIC DNA]</scope>
    <source>
        <strain evidence="5">cv. 9930</strain>
    </source>
</reference>
<gene>
    <name evidence="4" type="ORF">Csa_5G097960</name>
</gene>
<dbReference type="Gramene" id="KGN49741">
    <property type="protein sequence ID" value="KGN49741"/>
    <property type="gene ID" value="Csa_5G097960"/>
</dbReference>
<dbReference type="InterPro" id="IPR045058">
    <property type="entry name" value="GIMA/IAN/Toc"/>
</dbReference>
<evidence type="ECO:0000313" key="5">
    <source>
        <dbReference type="Proteomes" id="UP000029981"/>
    </source>
</evidence>
<keyword evidence="1" id="KW-0547">Nucleotide-binding</keyword>
<dbReference type="EMBL" id="CM002926">
    <property type="protein sequence ID" value="KGN49741.1"/>
    <property type="molecule type" value="Genomic_DNA"/>
</dbReference>
<protein>
    <recommendedName>
        <fullName evidence="3">AIG1-type G domain-containing protein</fullName>
    </recommendedName>
</protein>
<dbReference type="PANTHER" id="PTHR10903:SF184">
    <property type="entry name" value="GTP-BINDING PROTEIN A"/>
    <property type="match status" value="1"/>
</dbReference>
<keyword evidence="5" id="KW-1185">Reference proteome</keyword>
<feature type="domain" description="AIG1-type G" evidence="3">
    <location>
        <begin position="6"/>
        <end position="79"/>
    </location>
</feature>
<dbReference type="Gene3D" id="3.40.50.300">
    <property type="entry name" value="P-loop containing nucleotide triphosphate hydrolases"/>
    <property type="match status" value="1"/>
</dbReference>
<keyword evidence="2" id="KW-0342">GTP-binding</keyword>
<name>A0A0A0KPT6_CUCSA</name>
<accession>A0A0A0KPT6</accession>
<proteinExistence type="predicted"/>
<evidence type="ECO:0000256" key="2">
    <source>
        <dbReference type="ARBA" id="ARBA00023134"/>
    </source>
</evidence>
<organism evidence="4 5">
    <name type="scientific">Cucumis sativus</name>
    <name type="common">Cucumber</name>
    <dbReference type="NCBI Taxonomy" id="3659"/>
    <lineage>
        <taxon>Eukaryota</taxon>
        <taxon>Viridiplantae</taxon>
        <taxon>Streptophyta</taxon>
        <taxon>Embryophyta</taxon>
        <taxon>Tracheophyta</taxon>
        <taxon>Spermatophyta</taxon>
        <taxon>Magnoliopsida</taxon>
        <taxon>eudicotyledons</taxon>
        <taxon>Gunneridae</taxon>
        <taxon>Pentapetalae</taxon>
        <taxon>rosids</taxon>
        <taxon>fabids</taxon>
        <taxon>Cucurbitales</taxon>
        <taxon>Cucurbitaceae</taxon>
        <taxon>Benincaseae</taxon>
        <taxon>Cucumis</taxon>
    </lineage>
</organism>
<dbReference type="PANTHER" id="PTHR10903">
    <property type="entry name" value="GTPASE, IMAP FAMILY MEMBER-RELATED"/>
    <property type="match status" value="1"/>
</dbReference>